<feature type="domain" description="DNA primase/polymerase bifunctional N-terminal" evidence="2">
    <location>
        <begin position="9"/>
        <end position="181"/>
    </location>
</feature>
<proteinExistence type="predicted"/>
<feature type="domain" description="Primase C-terminal 1" evidence="1">
    <location>
        <begin position="213"/>
        <end position="275"/>
    </location>
</feature>
<name>A0ABU0ZXS0_9ACTN</name>
<dbReference type="SUPFAM" id="SSF56747">
    <property type="entry name" value="Prim-pol domain"/>
    <property type="match status" value="1"/>
</dbReference>
<keyword evidence="4" id="KW-1185">Reference proteome</keyword>
<dbReference type="SMART" id="SM00943">
    <property type="entry name" value="Prim-Pol"/>
    <property type="match status" value="1"/>
</dbReference>
<dbReference type="SMART" id="SM00942">
    <property type="entry name" value="PriCT_1"/>
    <property type="match status" value="1"/>
</dbReference>
<comment type="caution">
    <text evidence="3">The sequence shown here is derived from an EMBL/GenBank/DDBJ whole genome shotgun (WGS) entry which is preliminary data.</text>
</comment>
<gene>
    <name evidence="3" type="ORF">RB614_40430</name>
</gene>
<dbReference type="InterPro" id="IPR014820">
    <property type="entry name" value="PriCT_1"/>
</dbReference>
<dbReference type="Proteomes" id="UP001230908">
    <property type="component" value="Unassembled WGS sequence"/>
</dbReference>
<evidence type="ECO:0000259" key="1">
    <source>
        <dbReference type="SMART" id="SM00942"/>
    </source>
</evidence>
<dbReference type="CDD" id="cd04859">
    <property type="entry name" value="Prim_Pol"/>
    <property type="match status" value="1"/>
</dbReference>
<evidence type="ECO:0000259" key="2">
    <source>
        <dbReference type="SMART" id="SM00943"/>
    </source>
</evidence>
<dbReference type="EMBL" id="JAVHUY010000062">
    <property type="protein sequence ID" value="MDQ7910777.1"/>
    <property type="molecule type" value="Genomic_DNA"/>
</dbReference>
<dbReference type="RefSeq" id="WP_308718018.1">
    <property type="nucleotide sequence ID" value="NZ_JAVHUY010000062.1"/>
</dbReference>
<dbReference type="InterPro" id="IPR015330">
    <property type="entry name" value="DNA_primase/pol_bifunc_N"/>
</dbReference>
<sequence>MLPSLPAPALSLVAAGRRVFPCAPGAKVPLYANPHSRGSEERDTCRGECGAWGHGVLDATTDPEVIAVWWTRTPAANIGVACGRPGGPDVLDVDVKDGQPGVASLAKLRDAGYVSGAEATVRTPSGGLHVWFAGTDQGNGRIPRHGVDFRSTGGYVVAPPSVVNGNPYELIAFREPTGVTLNFAAVREFLAPPRPVRLLPATASATFDGLIRHIAEQGASSHNRNEALHWAASRAAEQGAGEAVFAALAAAAVSNGLSLAEAERTVHSARRRTGANL</sequence>
<dbReference type="Pfam" id="PF09250">
    <property type="entry name" value="Prim-Pol"/>
    <property type="match status" value="1"/>
</dbReference>
<reference evidence="3 4" key="1">
    <citation type="submission" date="2023-08" db="EMBL/GenBank/DDBJ databases">
        <title>Phytohabitans sansha sp. nov., isolated from marine sediment.</title>
        <authorList>
            <person name="Zhao Y."/>
            <person name="Yi K."/>
        </authorList>
    </citation>
    <scope>NUCLEOTIDE SEQUENCE [LARGE SCALE GENOMIC DNA]</scope>
    <source>
        <strain evidence="3 4">ZYX-F-186</strain>
    </source>
</reference>
<protein>
    <submittedName>
        <fullName evidence="3">Bifunctional DNA primase/polymerase</fullName>
    </submittedName>
</protein>
<evidence type="ECO:0000313" key="4">
    <source>
        <dbReference type="Proteomes" id="UP001230908"/>
    </source>
</evidence>
<organism evidence="3 4">
    <name type="scientific">Phytohabitans maris</name>
    <dbReference type="NCBI Taxonomy" id="3071409"/>
    <lineage>
        <taxon>Bacteria</taxon>
        <taxon>Bacillati</taxon>
        <taxon>Actinomycetota</taxon>
        <taxon>Actinomycetes</taxon>
        <taxon>Micromonosporales</taxon>
        <taxon>Micromonosporaceae</taxon>
    </lineage>
</organism>
<accession>A0ABU0ZXS0</accession>
<evidence type="ECO:0000313" key="3">
    <source>
        <dbReference type="EMBL" id="MDQ7910777.1"/>
    </source>
</evidence>